<dbReference type="InterPro" id="IPR029058">
    <property type="entry name" value="AB_hydrolase_fold"/>
</dbReference>
<dbReference type="KEGG" id="bman:114252446"/>
<dbReference type="PROSITE" id="PS01173">
    <property type="entry name" value="LIPASE_GDXG_HIS"/>
    <property type="match status" value="1"/>
</dbReference>
<feature type="signal peptide" evidence="3">
    <location>
        <begin position="1"/>
        <end position="16"/>
    </location>
</feature>
<name>A0A6J2KMG7_BOMMA</name>
<evidence type="ECO:0000256" key="3">
    <source>
        <dbReference type="SAM" id="SignalP"/>
    </source>
</evidence>
<accession>A0A6J2KMG7</accession>
<protein>
    <submittedName>
        <fullName evidence="6">Carboxylesterase 3B-like</fullName>
    </submittedName>
</protein>
<dbReference type="Proteomes" id="UP000504629">
    <property type="component" value="Unplaced"/>
</dbReference>
<dbReference type="InterPro" id="IPR002168">
    <property type="entry name" value="Lipase_GDXG_HIS_AS"/>
</dbReference>
<dbReference type="OrthoDB" id="3200163at2759"/>
<dbReference type="InterPro" id="IPR002018">
    <property type="entry name" value="CarbesteraseB"/>
</dbReference>
<organism evidence="5 6">
    <name type="scientific">Bombyx mandarina</name>
    <name type="common">Wild silk moth</name>
    <name type="synonym">Wild silkworm</name>
    <dbReference type="NCBI Taxonomy" id="7092"/>
    <lineage>
        <taxon>Eukaryota</taxon>
        <taxon>Metazoa</taxon>
        <taxon>Ecdysozoa</taxon>
        <taxon>Arthropoda</taxon>
        <taxon>Hexapoda</taxon>
        <taxon>Insecta</taxon>
        <taxon>Pterygota</taxon>
        <taxon>Neoptera</taxon>
        <taxon>Endopterygota</taxon>
        <taxon>Lepidoptera</taxon>
        <taxon>Glossata</taxon>
        <taxon>Ditrysia</taxon>
        <taxon>Bombycoidea</taxon>
        <taxon>Bombycidae</taxon>
        <taxon>Bombycinae</taxon>
        <taxon>Bombyx</taxon>
    </lineage>
</organism>
<reference evidence="6" key="1">
    <citation type="submission" date="2025-08" db="UniProtKB">
        <authorList>
            <consortium name="RefSeq"/>
        </authorList>
    </citation>
    <scope>IDENTIFICATION</scope>
    <source>
        <tissue evidence="6">Silk gland</tissue>
    </source>
</reference>
<gene>
    <name evidence="6" type="primary">LOC114252446</name>
</gene>
<feature type="chain" id="PRO_5027082360" evidence="3">
    <location>
        <begin position="17"/>
        <end position="155"/>
    </location>
</feature>
<dbReference type="Pfam" id="PF00135">
    <property type="entry name" value="COesterase"/>
    <property type="match status" value="1"/>
</dbReference>
<dbReference type="GeneID" id="114252446"/>
<evidence type="ECO:0000313" key="6">
    <source>
        <dbReference type="RefSeq" id="XP_028042723.1"/>
    </source>
</evidence>
<dbReference type="GO" id="GO:0016787">
    <property type="term" value="F:hydrolase activity"/>
    <property type="evidence" value="ECO:0007669"/>
    <property type="project" value="InterPro"/>
</dbReference>
<evidence type="ECO:0000256" key="2">
    <source>
        <dbReference type="ARBA" id="ARBA00023180"/>
    </source>
</evidence>
<evidence type="ECO:0000256" key="1">
    <source>
        <dbReference type="ARBA" id="ARBA00010515"/>
    </source>
</evidence>
<dbReference type="PANTHER" id="PTHR11559">
    <property type="entry name" value="CARBOXYLESTERASE"/>
    <property type="match status" value="1"/>
</dbReference>
<evidence type="ECO:0000313" key="5">
    <source>
        <dbReference type="Proteomes" id="UP000504629"/>
    </source>
</evidence>
<dbReference type="InterPro" id="IPR050309">
    <property type="entry name" value="Type-B_Carboxylest/Lipase"/>
</dbReference>
<evidence type="ECO:0000259" key="4">
    <source>
        <dbReference type="Pfam" id="PF00135"/>
    </source>
</evidence>
<sequence length="155" mass="16835">MLRLVALLGLVSAVAARLRIDPLVDTQRGLIRGLRSENGKFAKFLGIPYALVDENNPFGPSVPHPGFEETFEAYDDSVVCPQVTKGVGVGSLQCLNLNVYVPNTATSRNKRPVMIWIHGGSFATGSGTGRDFSYDDLVRHDVIVVSVNYRLGPYG</sequence>
<keyword evidence="3" id="KW-0732">Signal</keyword>
<feature type="non-terminal residue" evidence="6">
    <location>
        <position position="155"/>
    </location>
</feature>
<dbReference type="RefSeq" id="XP_028042723.1">
    <property type="nucleotide sequence ID" value="XM_028186922.1"/>
</dbReference>
<dbReference type="Gene3D" id="3.40.50.1820">
    <property type="entry name" value="alpha/beta hydrolase"/>
    <property type="match status" value="1"/>
</dbReference>
<keyword evidence="2" id="KW-0325">Glycoprotein</keyword>
<dbReference type="AlphaFoldDB" id="A0A6J2KMG7"/>
<feature type="domain" description="Carboxylesterase type B" evidence="4">
    <location>
        <begin position="21"/>
        <end position="155"/>
    </location>
</feature>
<dbReference type="SUPFAM" id="SSF53474">
    <property type="entry name" value="alpha/beta-Hydrolases"/>
    <property type="match status" value="1"/>
</dbReference>
<keyword evidence="5" id="KW-1185">Reference proteome</keyword>
<comment type="similarity">
    <text evidence="1">Belongs to the 'GDXG' lipolytic enzyme family.</text>
</comment>
<proteinExistence type="inferred from homology"/>